<keyword evidence="4 10" id="KW-0548">Nucleotidyltransferase</keyword>
<sequence length="356" mass="40267">MRRTALIMAGGRGERFWPKSRREMPKQFLSLTNDGKTMIQLTIERILPVVDMADIYIATNKEYKELVKKQLPEIPEKNILCEPVGRNTAPCIGLGAVHIASRYEDAIMFVLPSDHLIKYNGMFINTLKDAAEKAEQDENLVTIGITPDYPETGYGYIKFNGDKCDGHAFEVDCFVEKPNLETAKEYIASEEYLWNSGMFVWKVSTILSRFKEYLPDIYTGLNEIKNAIGSEHEDLVLEKTFLDFRSESVDYGIMEKANNIYTLPGTFGWDDVGSWLAVERIRKTNEFGNVVSGNIITIDTKNCIIEGDKKLIAAVGLKDLVIVDTEDATLICDKDSAGDIKKVLENLKICNRNEYL</sequence>
<dbReference type="EMBL" id="QOHO01000108">
    <property type="protein sequence ID" value="RFZ75980.1"/>
    <property type="molecule type" value="Genomic_DNA"/>
</dbReference>
<dbReference type="AlphaFoldDB" id="A0A3E2N4R6"/>
<dbReference type="InterPro" id="IPR005835">
    <property type="entry name" value="NTP_transferase_dom"/>
</dbReference>
<proteinExistence type="inferred from homology"/>
<dbReference type="InterPro" id="IPR049577">
    <property type="entry name" value="GMPP_N"/>
</dbReference>
<feature type="domain" description="MannoseP isomerase/GMP-like beta-helix" evidence="9">
    <location>
        <begin position="293"/>
        <end position="347"/>
    </location>
</feature>
<evidence type="ECO:0000313" key="11">
    <source>
        <dbReference type="Proteomes" id="UP000260680"/>
    </source>
</evidence>
<dbReference type="InterPro" id="IPR054566">
    <property type="entry name" value="ManC/GMP-like_b-helix"/>
</dbReference>
<accession>A0A3E2N4R6</accession>
<evidence type="ECO:0000256" key="3">
    <source>
        <dbReference type="ARBA" id="ARBA00022679"/>
    </source>
</evidence>
<dbReference type="Proteomes" id="UP000260680">
    <property type="component" value="Unassembled WGS sequence"/>
</dbReference>
<dbReference type="InterPro" id="IPR051161">
    <property type="entry name" value="Mannose-6P_isomerase_type2"/>
</dbReference>
<feature type="domain" description="Nucleotidyl transferase" evidence="8">
    <location>
        <begin position="5"/>
        <end position="279"/>
    </location>
</feature>
<dbReference type="GO" id="GO:0009298">
    <property type="term" value="P:GDP-mannose biosynthetic process"/>
    <property type="evidence" value="ECO:0007669"/>
    <property type="project" value="TreeGrafter"/>
</dbReference>
<reference evidence="10 11" key="1">
    <citation type="submission" date="2018-07" db="EMBL/GenBank/DDBJ databases">
        <title>New species, Clostridium PI-S10-A1B.</title>
        <authorList>
            <person name="Krishna G."/>
            <person name="Summeta K."/>
            <person name="Shikha S."/>
            <person name="Prabhu P.B."/>
            <person name="Suresh K."/>
        </authorList>
    </citation>
    <scope>NUCLEOTIDE SEQUENCE [LARGE SCALE GENOMIC DNA]</scope>
    <source>
        <strain evidence="10 11">PI-S10-A1B</strain>
    </source>
</reference>
<dbReference type="InterPro" id="IPR029044">
    <property type="entry name" value="Nucleotide-diphossugar_trans"/>
</dbReference>
<dbReference type="EC" id="2.7.7.13" evidence="2"/>
<evidence type="ECO:0000256" key="1">
    <source>
        <dbReference type="ARBA" id="ARBA00006115"/>
    </source>
</evidence>
<keyword evidence="6" id="KW-0342">GTP-binding</keyword>
<comment type="similarity">
    <text evidence="1">Belongs to the mannose-6-phosphate isomerase type 2 family.</text>
</comment>
<protein>
    <recommendedName>
        <fullName evidence="2">mannose-1-phosphate guanylyltransferase</fullName>
        <ecNumber evidence="2">2.7.7.13</ecNumber>
    </recommendedName>
</protein>
<dbReference type="OrthoDB" id="9806359at2"/>
<dbReference type="RefSeq" id="WP_117419841.1">
    <property type="nucleotide sequence ID" value="NZ_QOHO01000108.1"/>
</dbReference>
<dbReference type="FunFam" id="3.90.550.10:FF:000046">
    <property type="entry name" value="Mannose-1-phosphate guanylyltransferase (GDP)"/>
    <property type="match status" value="1"/>
</dbReference>
<evidence type="ECO:0000256" key="7">
    <source>
        <dbReference type="ARBA" id="ARBA00047343"/>
    </source>
</evidence>
<dbReference type="Pfam" id="PF22640">
    <property type="entry name" value="ManC_GMP_beta-helix"/>
    <property type="match status" value="1"/>
</dbReference>
<comment type="caution">
    <text evidence="10">The sequence shown here is derived from an EMBL/GenBank/DDBJ whole genome shotgun (WGS) entry which is preliminary data.</text>
</comment>
<name>A0A3E2N4R6_9FIRM</name>
<keyword evidence="5" id="KW-0547">Nucleotide-binding</keyword>
<dbReference type="GO" id="GO:0005525">
    <property type="term" value="F:GTP binding"/>
    <property type="evidence" value="ECO:0007669"/>
    <property type="project" value="UniProtKB-KW"/>
</dbReference>
<dbReference type="PANTHER" id="PTHR46390">
    <property type="entry name" value="MANNOSE-1-PHOSPHATE GUANYLYLTRANSFERASE"/>
    <property type="match status" value="1"/>
</dbReference>
<dbReference type="Pfam" id="PF00483">
    <property type="entry name" value="NTP_transferase"/>
    <property type="match status" value="1"/>
</dbReference>
<comment type="catalytic activity">
    <reaction evidence="7">
        <text>alpha-D-mannose 1-phosphate + GTP + H(+) = GDP-alpha-D-mannose + diphosphate</text>
        <dbReference type="Rhea" id="RHEA:15229"/>
        <dbReference type="ChEBI" id="CHEBI:15378"/>
        <dbReference type="ChEBI" id="CHEBI:33019"/>
        <dbReference type="ChEBI" id="CHEBI:37565"/>
        <dbReference type="ChEBI" id="CHEBI:57527"/>
        <dbReference type="ChEBI" id="CHEBI:58409"/>
        <dbReference type="EC" id="2.7.7.13"/>
    </reaction>
</comment>
<dbReference type="SUPFAM" id="SSF53448">
    <property type="entry name" value="Nucleotide-diphospho-sugar transferases"/>
    <property type="match status" value="1"/>
</dbReference>
<dbReference type="SUPFAM" id="SSF159283">
    <property type="entry name" value="Guanosine diphospho-D-mannose pyrophosphorylase/mannose-6-phosphate isomerase linker domain"/>
    <property type="match status" value="1"/>
</dbReference>
<evidence type="ECO:0000256" key="2">
    <source>
        <dbReference type="ARBA" id="ARBA00012387"/>
    </source>
</evidence>
<dbReference type="CDD" id="cd02509">
    <property type="entry name" value="GDP-M1P_Guanylyltransferase"/>
    <property type="match status" value="1"/>
</dbReference>
<evidence type="ECO:0000259" key="8">
    <source>
        <dbReference type="Pfam" id="PF00483"/>
    </source>
</evidence>
<dbReference type="Gene3D" id="3.90.550.10">
    <property type="entry name" value="Spore Coat Polysaccharide Biosynthesis Protein SpsA, Chain A"/>
    <property type="match status" value="1"/>
</dbReference>
<evidence type="ECO:0000256" key="6">
    <source>
        <dbReference type="ARBA" id="ARBA00023134"/>
    </source>
</evidence>
<dbReference type="PANTHER" id="PTHR46390:SF1">
    <property type="entry name" value="MANNOSE-1-PHOSPHATE GUANYLYLTRANSFERASE"/>
    <property type="match status" value="1"/>
</dbReference>
<evidence type="ECO:0000259" key="9">
    <source>
        <dbReference type="Pfam" id="PF22640"/>
    </source>
</evidence>
<evidence type="ECO:0000256" key="4">
    <source>
        <dbReference type="ARBA" id="ARBA00022695"/>
    </source>
</evidence>
<keyword evidence="3" id="KW-0808">Transferase</keyword>
<evidence type="ECO:0000256" key="5">
    <source>
        <dbReference type="ARBA" id="ARBA00022741"/>
    </source>
</evidence>
<evidence type="ECO:0000313" key="10">
    <source>
        <dbReference type="EMBL" id="RFZ75980.1"/>
    </source>
</evidence>
<organism evidence="10 11">
    <name type="scientific">Lacrimispora amygdalina</name>
    <dbReference type="NCBI Taxonomy" id="253257"/>
    <lineage>
        <taxon>Bacteria</taxon>
        <taxon>Bacillati</taxon>
        <taxon>Bacillota</taxon>
        <taxon>Clostridia</taxon>
        <taxon>Lachnospirales</taxon>
        <taxon>Lachnospiraceae</taxon>
        <taxon>Lacrimispora</taxon>
    </lineage>
</organism>
<dbReference type="GO" id="GO:0004475">
    <property type="term" value="F:mannose-1-phosphate guanylyltransferase (GTP) activity"/>
    <property type="evidence" value="ECO:0007669"/>
    <property type="project" value="UniProtKB-EC"/>
</dbReference>
<gene>
    <name evidence="10" type="ORF">DS742_26060</name>
</gene>